<dbReference type="GO" id="GO:0001733">
    <property type="term" value="F:galactosylceramide sulfotransferase activity"/>
    <property type="evidence" value="ECO:0007669"/>
    <property type="project" value="InterPro"/>
</dbReference>
<evidence type="ECO:0000256" key="6">
    <source>
        <dbReference type="ARBA" id="ARBA00022989"/>
    </source>
</evidence>
<evidence type="ECO:0000256" key="7">
    <source>
        <dbReference type="ARBA" id="ARBA00023034"/>
    </source>
</evidence>
<feature type="transmembrane region" description="Helical" evidence="10">
    <location>
        <begin position="21"/>
        <end position="38"/>
    </location>
</feature>
<dbReference type="AlphaFoldDB" id="A0A3S1BCJ3"/>
<evidence type="ECO:0008006" key="13">
    <source>
        <dbReference type="Google" id="ProtNLM"/>
    </source>
</evidence>
<organism evidence="11 12">
    <name type="scientific">Elysia chlorotica</name>
    <name type="common">Eastern emerald elysia</name>
    <name type="synonym">Sea slug</name>
    <dbReference type="NCBI Taxonomy" id="188477"/>
    <lineage>
        <taxon>Eukaryota</taxon>
        <taxon>Metazoa</taxon>
        <taxon>Spiralia</taxon>
        <taxon>Lophotrochozoa</taxon>
        <taxon>Mollusca</taxon>
        <taxon>Gastropoda</taxon>
        <taxon>Heterobranchia</taxon>
        <taxon>Euthyneura</taxon>
        <taxon>Panpulmonata</taxon>
        <taxon>Sacoglossa</taxon>
        <taxon>Placobranchoidea</taxon>
        <taxon>Plakobranchidae</taxon>
        <taxon>Elysia</taxon>
    </lineage>
</organism>
<dbReference type="GO" id="GO:0000139">
    <property type="term" value="C:Golgi membrane"/>
    <property type="evidence" value="ECO:0007669"/>
    <property type="project" value="UniProtKB-SubCell"/>
</dbReference>
<dbReference type="PANTHER" id="PTHR14647:SF87">
    <property type="entry name" value="PUTATIVE-RELATED"/>
    <property type="match status" value="1"/>
</dbReference>
<comment type="similarity">
    <text evidence="2">Belongs to the galactose-3-O-sulfotransferase family.</text>
</comment>
<dbReference type="Pfam" id="PF06990">
    <property type="entry name" value="Gal-3-0_sulfotr"/>
    <property type="match status" value="1"/>
</dbReference>
<comment type="caution">
    <text evidence="11">The sequence shown here is derived from an EMBL/GenBank/DDBJ whole genome shotgun (WGS) entry which is preliminary data.</text>
</comment>
<dbReference type="GO" id="GO:0009247">
    <property type="term" value="P:glycolipid biosynthetic process"/>
    <property type="evidence" value="ECO:0007669"/>
    <property type="project" value="InterPro"/>
</dbReference>
<dbReference type="EMBL" id="RQTK01000184">
    <property type="protein sequence ID" value="RUS85056.1"/>
    <property type="molecule type" value="Genomic_DNA"/>
</dbReference>
<evidence type="ECO:0000313" key="12">
    <source>
        <dbReference type="Proteomes" id="UP000271974"/>
    </source>
</evidence>
<protein>
    <recommendedName>
        <fullName evidence="13">Sulfotransferase domain-containing protein</fullName>
    </recommendedName>
</protein>
<evidence type="ECO:0000256" key="1">
    <source>
        <dbReference type="ARBA" id="ARBA00004323"/>
    </source>
</evidence>
<dbReference type="InterPro" id="IPR027417">
    <property type="entry name" value="P-loop_NTPase"/>
</dbReference>
<keyword evidence="9" id="KW-0325">Glycoprotein</keyword>
<keyword evidence="3" id="KW-0808">Transferase</keyword>
<dbReference type="OrthoDB" id="514299at2759"/>
<dbReference type="Proteomes" id="UP000271974">
    <property type="component" value="Unassembled WGS sequence"/>
</dbReference>
<evidence type="ECO:0000256" key="5">
    <source>
        <dbReference type="ARBA" id="ARBA00022968"/>
    </source>
</evidence>
<keyword evidence="4 10" id="KW-0812">Transmembrane</keyword>
<evidence type="ECO:0000313" key="11">
    <source>
        <dbReference type="EMBL" id="RUS85056.1"/>
    </source>
</evidence>
<reference evidence="11 12" key="1">
    <citation type="submission" date="2019-01" db="EMBL/GenBank/DDBJ databases">
        <title>A draft genome assembly of the solar-powered sea slug Elysia chlorotica.</title>
        <authorList>
            <person name="Cai H."/>
            <person name="Li Q."/>
            <person name="Fang X."/>
            <person name="Li J."/>
            <person name="Curtis N.E."/>
            <person name="Altenburger A."/>
            <person name="Shibata T."/>
            <person name="Feng M."/>
            <person name="Maeda T."/>
            <person name="Schwartz J.A."/>
            <person name="Shigenobu S."/>
            <person name="Lundholm N."/>
            <person name="Nishiyama T."/>
            <person name="Yang H."/>
            <person name="Hasebe M."/>
            <person name="Li S."/>
            <person name="Pierce S.K."/>
            <person name="Wang J."/>
        </authorList>
    </citation>
    <scope>NUCLEOTIDE SEQUENCE [LARGE SCALE GENOMIC DNA]</scope>
    <source>
        <strain evidence="11">EC2010</strain>
        <tissue evidence="11">Whole organism of an adult</tissue>
    </source>
</reference>
<name>A0A3S1BCJ3_ELYCH</name>
<keyword evidence="12" id="KW-1185">Reference proteome</keyword>
<evidence type="ECO:0000256" key="2">
    <source>
        <dbReference type="ARBA" id="ARBA00008124"/>
    </source>
</evidence>
<evidence type="ECO:0000256" key="4">
    <source>
        <dbReference type="ARBA" id="ARBA00022692"/>
    </source>
</evidence>
<keyword evidence="6 10" id="KW-1133">Transmembrane helix</keyword>
<keyword evidence="7" id="KW-0333">Golgi apparatus</keyword>
<dbReference type="InterPro" id="IPR009729">
    <property type="entry name" value="Gal-3-0_sulfotransfrase"/>
</dbReference>
<comment type="subcellular location">
    <subcellularLocation>
        <location evidence="1">Golgi apparatus membrane</location>
        <topology evidence="1">Single-pass type II membrane protein</topology>
    </subcellularLocation>
</comment>
<dbReference type="PANTHER" id="PTHR14647">
    <property type="entry name" value="GALACTOSE-3-O-SULFOTRANSFERASE"/>
    <property type="match status" value="1"/>
</dbReference>
<sequence>MKPVRGILAELITRRARLATFLAGFLSISIFALVYTGWSGPVGSPTRALVAMSSPDHKSPEVRQVVFAKVHKAASSTVQNILLRFALARNLTVLFPRAGALISQITSRIPRRKMVPLPEGKDKYDILCNHAVYNETEIAKYFSEDAVRVAILRDPMRQAISALVYYYTNYPTRTLVKAVEKYADDPINMFLRHPQDFYRPNAKHGPMTSYINNRMSLDLGFDSHELESSKHNDTKIEAFINRVDKEFDLVLISEYFDESMVLLRRYLHWSMKDIIYLKVNTARKQSARSPFSRKPNISDQVLQTFRQWDKIDYELYEHFLPRFLKTIKSELYFEAEVKAFKEIQVLVKDFCSNKTTHQDLKIGQSVWSGNFSVSKLDCKLMSKEEVDMVNIVRAKQISRYQRPRRKPSSLKDFDKS</sequence>
<keyword evidence="5" id="KW-0735">Signal-anchor</keyword>
<proteinExistence type="inferred from homology"/>
<evidence type="ECO:0000256" key="9">
    <source>
        <dbReference type="ARBA" id="ARBA00023180"/>
    </source>
</evidence>
<evidence type="ECO:0000256" key="10">
    <source>
        <dbReference type="SAM" id="Phobius"/>
    </source>
</evidence>
<accession>A0A3S1BCJ3</accession>
<dbReference type="Gene3D" id="3.40.50.300">
    <property type="entry name" value="P-loop containing nucleotide triphosphate hydrolases"/>
    <property type="match status" value="1"/>
</dbReference>
<gene>
    <name evidence="11" type="ORF">EGW08_007193</name>
</gene>
<evidence type="ECO:0000256" key="8">
    <source>
        <dbReference type="ARBA" id="ARBA00023136"/>
    </source>
</evidence>
<evidence type="ECO:0000256" key="3">
    <source>
        <dbReference type="ARBA" id="ARBA00022679"/>
    </source>
</evidence>
<keyword evidence="8 10" id="KW-0472">Membrane</keyword>